<evidence type="ECO:0000313" key="2">
    <source>
        <dbReference type="EMBL" id="KAF9700250.1"/>
    </source>
</evidence>
<evidence type="ECO:0000256" key="1">
    <source>
        <dbReference type="SAM" id="MobiDB-lite"/>
    </source>
</evidence>
<dbReference type="OrthoDB" id="3786120at2759"/>
<dbReference type="Proteomes" id="UP000651452">
    <property type="component" value="Unassembled WGS sequence"/>
</dbReference>
<dbReference type="AlphaFoldDB" id="A0A8H7JC00"/>
<accession>A0A8H7JC00</accession>
<evidence type="ECO:0000313" key="3">
    <source>
        <dbReference type="Proteomes" id="UP000651452"/>
    </source>
</evidence>
<proteinExistence type="predicted"/>
<feature type="region of interest" description="Disordered" evidence="1">
    <location>
        <begin position="1"/>
        <end position="21"/>
    </location>
</feature>
<gene>
    <name evidence="2" type="ORF">EKO04_001569</name>
</gene>
<dbReference type="EMBL" id="RZGK01000003">
    <property type="protein sequence ID" value="KAF9700250.1"/>
    <property type="molecule type" value="Genomic_DNA"/>
</dbReference>
<reference evidence="2" key="2">
    <citation type="submission" date="2020-09" db="EMBL/GenBank/DDBJ databases">
        <title>Reference genome assembly for Australian Ascochyta lentis isolate Al4.</title>
        <authorList>
            <person name="Lee R.C."/>
            <person name="Farfan-Caceres L.M."/>
            <person name="Debler J.W."/>
            <person name="Williams A.H."/>
            <person name="Henares B.M."/>
        </authorList>
    </citation>
    <scope>NUCLEOTIDE SEQUENCE</scope>
    <source>
        <strain evidence="2">Al4</strain>
    </source>
</reference>
<protein>
    <submittedName>
        <fullName evidence="2">Uncharacterized protein</fullName>
    </submittedName>
</protein>
<comment type="caution">
    <text evidence="2">The sequence shown here is derived from an EMBL/GenBank/DDBJ whole genome shotgun (WGS) entry which is preliminary data.</text>
</comment>
<organism evidence="2 3">
    <name type="scientific">Ascochyta lentis</name>
    <dbReference type="NCBI Taxonomy" id="205686"/>
    <lineage>
        <taxon>Eukaryota</taxon>
        <taxon>Fungi</taxon>
        <taxon>Dikarya</taxon>
        <taxon>Ascomycota</taxon>
        <taxon>Pezizomycotina</taxon>
        <taxon>Dothideomycetes</taxon>
        <taxon>Pleosporomycetidae</taxon>
        <taxon>Pleosporales</taxon>
        <taxon>Pleosporineae</taxon>
        <taxon>Didymellaceae</taxon>
        <taxon>Ascochyta</taxon>
    </lineage>
</organism>
<sequence length="238" mass="26531">MPITRASTRMSKPPNTTNTNPLMLDKEGFNWGPWTIIERRVIYEYLNSWISEHGLDAFASKPWARDELEFLADTINEVNAVLGGGAAPRSVLALQRQIRQLHGGRLGPLAKLARRSEALKFKLESESESGSVVFDDERFPEMAIPVPAFVDGMYTIGDRNVDPVSAVEGKTYAVKEESKEAHEEVGSEIDALEIPKAQEQKKEQVVKLSVDWERLHVGKDGKMVVLEEGEVWEGSPTA</sequence>
<name>A0A8H7JC00_9PLEO</name>
<keyword evidence="3" id="KW-1185">Reference proteome</keyword>
<reference evidence="2" key="1">
    <citation type="submission" date="2018-12" db="EMBL/GenBank/DDBJ databases">
        <authorList>
            <person name="Syme R.A."/>
            <person name="Farfan-Caceres L."/>
            <person name="Lichtenzveig J."/>
        </authorList>
    </citation>
    <scope>NUCLEOTIDE SEQUENCE</scope>
    <source>
        <strain evidence="2">Al4</strain>
    </source>
</reference>